<proteinExistence type="predicted"/>
<protein>
    <submittedName>
        <fullName evidence="1">Uncharacterized protein</fullName>
    </submittedName>
</protein>
<gene>
    <name evidence="1" type="ORF">AVDCRST_MAG74-466</name>
</gene>
<accession>A0A6J4NCJ8</accession>
<name>A0A6J4NCJ8_9BACT</name>
<dbReference type="AlphaFoldDB" id="A0A6J4NCJ8"/>
<reference evidence="1" key="1">
    <citation type="submission" date="2020-02" db="EMBL/GenBank/DDBJ databases">
        <authorList>
            <person name="Meier V. D."/>
        </authorList>
    </citation>
    <scope>NUCLEOTIDE SEQUENCE</scope>
    <source>
        <strain evidence="1">AVDCRST_MAG74</strain>
    </source>
</reference>
<organism evidence="1">
    <name type="scientific">uncultured Pyrinomonadaceae bacterium</name>
    <dbReference type="NCBI Taxonomy" id="2283094"/>
    <lineage>
        <taxon>Bacteria</taxon>
        <taxon>Pseudomonadati</taxon>
        <taxon>Acidobacteriota</taxon>
        <taxon>Blastocatellia</taxon>
        <taxon>Blastocatellales</taxon>
        <taxon>Pyrinomonadaceae</taxon>
        <taxon>environmental samples</taxon>
    </lineage>
</organism>
<dbReference type="EMBL" id="CADCUR010000024">
    <property type="protein sequence ID" value="CAA9380567.1"/>
    <property type="molecule type" value="Genomic_DNA"/>
</dbReference>
<evidence type="ECO:0000313" key="1">
    <source>
        <dbReference type="EMBL" id="CAA9380567.1"/>
    </source>
</evidence>
<sequence>MLKTDYIVKRSGCDALTKDKISESNTEHIKFYQSGFD</sequence>